<dbReference type="RefSeq" id="WP_149284722.1">
    <property type="nucleotide sequence ID" value="NZ_CP038437.2"/>
</dbReference>
<evidence type="ECO:0000259" key="1">
    <source>
        <dbReference type="Pfam" id="PF13986"/>
    </source>
</evidence>
<proteinExistence type="predicted"/>
<protein>
    <submittedName>
        <fullName evidence="2">DUF4224 domain-containing protein</fullName>
    </submittedName>
</protein>
<name>A0A5C1NFT2_9GAMM</name>
<dbReference type="InterPro" id="IPR025319">
    <property type="entry name" value="DUF4224"/>
</dbReference>
<dbReference type="Proteomes" id="UP000324285">
    <property type="component" value="Chromosome"/>
</dbReference>
<gene>
    <name evidence="2" type="ORF">E4T21_09250</name>
</gene>
<evidence type="ECO:0000313" key="3">
    <source>
        <dbReference type="Proteomes" id="UP000324285"/>
    </source>
</evidence>
<dbReference type="AlphaFoldDB" id="A0A5C1NFT2"/>
<sequence>MPLFLTNEELEELTGRKRRKEQCETLDGMGIRWKMNAAGGLIVGRRHVEQVLCGEGVTPQKRTRPNLEVLAR</sequence>
<evidence type="ECO:0000313" key="2">
    <source>
        <dbReference type="EMBL" id="QEM81711.1"/>
    </source>
</evidence>
<keyword evidence="3" id="KW-1185">Reference proteome</keyword>
<reference evidence="2" key="1">
    <citation type="submission" date="2021-02" db="EMBL/GenBank/DDBJ databases">
        <title>Strain Y2R2, a novel species of the genus Halomonas.</title>
        <authorList>
            <person name="Huang H."/>
        </authorList>
    </citation>
    <scope>NUCLEOTIDE SEQUENCE</scope>
    <source>
        <strain evidence="2">Y2R2</strain>
    </source>
</reference>
<dbReference type="Pfam" id="PF13986">
    <property type="entry name" value="DUF4224"/>
    <property type="match status" value="1"/>
</dbReference>
<organism evidence="2 3">
    <name type="scientific">Halomonas binhaiensis</name>
    <dbReference type="NCBI Taxonomy" id="2562282"/>
    <lineage>
        <taxon>Bacteria</taxon>
        <taxon>Pseudomonadati</taxon>
        <taxon>Pseudomonadota</taxon>
        <taxon>Gammaproteobacteria</taxon>
        <taxon>Oceanospirillales</taxon>
        <taxon>Halomonadaceae</taxon>
        <taxon>Halomonas</taxon>
    </lineage>
</organism>
<dbReference type="OrthoDB" id="6171826at2"/>
<accession>A0A5C1NFT2</accession>
<feature type="domain" description="DUF4224" evidence="1">
    <location>
        <begin position="4"/>
        <end position="48"/>
    </location>
</feature>
<dbReference type="KEGG" id="hbh:E4T21_09250"/>
<dbReference type="EMBL" id="CP038437">
    <property type="protein sequence ID" value="QEM81711.1"/>
    <property type="molecule type" value="Genomic_DNA"/>
</dbReference>